<proteinExistence type="predicted"/>
<protein>
    <recommendedName>
        <fullName evidence="2">Glycosyltransferase subfamily 4-like N-terminal domain-containing protein</fullName>
    </recommendedName>
</protein>
<accession>A0A382VMV4</accession>
<dbReference type="AlphaFoldDB" id="A0A382VMV4"/>
<gene>
    <name evidence="1" type="ORF">METZ01_LOCUS400706</name>
</gene>
<evidence type="ECO:0008006" key="2">
    <source>
        <dbReference type="Google" id="ProtNLM"/>
    </source>
</evidence>
<organism evidence="1">
    <name type="scientific">marine metagenome</name>
    <dbReference type="NCBI Taxonomy" id="408172"/>
    <lineage>
        <taxon>unclassified sequences</taxon>
        <taxon>metagenomes</taxon>
        <taxon>ecological metagenomes</taxon>
    </lineage>
</organism>
<feature type="non-terminal residue" evidence="1">
    <location>
        <position position="175"/>
    </location>
</feature>
<name>A0A382VMV4_9ZZZZ</name>
<sequence length="175" mass="19907">MSKRKIVFYVEDGGYWNYFKDIYTALQNNFNQEITYVTSSDSDPMLSQPPSGISSFFIGSGIARTFFFAGLEAEILVMTMPDLQTFHIKRSPYPVKYVYLHHSLASTHMIYRSEAFDNFDSILCVGPHHLAEIKARETLYNLPCKELVQHGYGKLDALMVSGQLDPRKQSSSDAL</sequence>
<evidence type="ECO:0000313" key="1">
    <source>
        <dbReference type="EMBL" id="SVD47852.1"/>
    </source>
</evidence>
<reference evidence="1" key="1">
    <citation type="submission" date="2018-05" db="EMBL/GenBank/DDBJ databases">
        <authorList>
            <person name="Lanie J.A."/>
            <person name="Ng W.-L."/>
            <person name="Kazmierczak K.M."/>
            <person name="Andrzejewski T.M."/>
            <person name="Davidsen T.M."/>
            <person name="Wayne K.J."/>
            <person name="Tettelin H."/>
            <person name="Glass J.I."/>
            <person name="Rusch D."/>
            <person name="Podicherti R."/>
            <person name="Tsui H.-C.T."/>
            <person name="Winkler M.E."/>
        </authorList>
    </citation>
    <scope>NUCLEOTIDE SEQUENCE</scope>
</reference>
<dbReference type="EMBL" id="UINC01153244">
    <property type="protein sequence ID" value="SVD47852.1"/>
    <property type="molecule type" value="Genomic_DNA"/>
</dbReference>